<dbReference type="Proteomes" id="UP000000314">
    <property type="component" value="Chromosome 3"/>
</dbReference>
<gene>
    <name evidence="2" type="ordered locus">PAS_chr3_1074</name>
</gene>
<dbReference type="OrthoDB" id="10374343at2759"/>
<dbReference type="EMBL" id="FN392321">
    <property type="protein sequence ID" value="CAY71137.1"/>
    <property type="molecule type" value="Genomic_DNA"/>
</dbReference>
<accession>C4R6F1</accession>
<dbReference type="RefSeq" id="XP_002493316.1">
    <property type="nucleotide sequence ID" value="XM_002493271.1"/>
</dbReference>
<evidence type="ECO:0008006" key="4">
    <source>
        <dbReference type="Google" id="ProtNLM"/>
    </source>
</evidence>
<dbReference type="InParanoid" id="C4R6F1"/>
<reference evidence="2 3" key="1">
    <citation type="journal article" date="2009" name="Nat. Biotechnol.">
        <title>Genome sequence of the recombinant protein production host Pichia pastoris.</title>
        <authorList>
            <person name="De Schutter K."/>
            <person name="Lin Y.C."/>
            <person name="Tiels P."/>
            <person name="Van Hecke A."/>
            <person name="Glinka S."/>
            <person name="Weber-Lehmann J."/>
            <person name="Rouze P."/>
            <person name="Van de Peer Y."/>
            <person name="Callewaert N."/>
        </authorList>
    </citation>
    <scope>NUCLEOTIDE SEQUENCE [LARGE SCALE GENOMIC DNA]</scope>
    <source>
        <strain evidence="3">GS115 / ATCC 20864</strain>
    </source>
</reference>
<organism evidence="2 3">
    <name type="scientific">Komagataella phaffii (strain GS115 / ATCC 20864)</name>
    <name type="common">Yeast</name>
    <name type="synonym">Pichia pastoris</name>
    <dbReference type="NCBI Taxonomy" id="644223"/>
    <lineage>
        <taxon>Eukaryota</taxon>
        <taxon>Fungi</taxon>
        <taxon>Dikarya</taxon>
        <taxon>Ascomycota</taxon>
        <taxon>Saccharomycotina</taxon>
        <taxon>Pichiomycetes</taxon>
        <taxon>Pichiales</taxon>
        <taxon>Pichiaceae</taxon>
        <taxon>Komagataella</taxon>
    </lineage>
</organism>
<dbReference type="KEGG" id="ppa:PAS_chr3_1074"/>
<dbReference type="GeneID" id="8200034"/>
<evidence type="ECO:0000256" key="1">
    <source>
        <dbReference type="SAM" id="SignalP"/>
    </source>
</evidence>
<evidence type="ECO:0000313" key="3">
    <source>
        <dbReference type="Proteomes" id="UP000000314"/>
    </source>
</evidence>
<name>C4R6F1_KOMPG</name>
<keyword evidence="3" id="KW-1185">Reference proteome</keyword>
<sequence>MYFGKILVYSIFSVITLGGVVVNSEEAPTKKPAEKEDKWPAKWCDKQCTETKIFANACKKSKKKSIDCICSSHFAEKLGKCRGDGCGQHYKSSHWPSQIEPLLEDCSNGRYHEGPL</sequence>
<protein>
    <recommendedName>
        <fullName evidence="4">Extracellular membrane protein CFEM domain-containing protein</fullName>
    </recommendedName>
</protein>
<dbReference type="AlphaFoldDB" id="C4R6F1"/>
<proteinExistence type="predicted"/>
<feature type="signal peptide" evidence="1">
    <location>
        <begin position="1"/>
        <end position="18"/>
    </location>
</feature>
<dbReference type="HOGENOM" id="CLU_2097697_0_0_1"/>
<feature type="chain" id="PRO_5002941226" description="Extracellular membrane protein CFEM domain-containing protein" evidence="1">
    <location>
        <begin position="19"/>
        <end position="116"/>
    </location>
</feature>
<keyword evidence="1" id="KW-0732">Signal</keyword>
<evidence type="ECO:0000313" key="2">
    <source>
        <dbReference type="EMBL" id="CAY71137.1"/>
    </source>
</evidence>